<gene>
    <name evidence="2" type="ORF">ACFPCY_30895</name>
</gene>
<keyword evidence="3" id="KW-1185">Reference proteome</keyword>
<dbReference type="Proteomes" id="UP001595872">
    <property type="component" value="Unassembled WGS sequence"/>
</dbReference>
<accession>A0ABV9U5I4</accession>
<evidence type="ECO:0000313" key="2">
    <source>
        <dbReference type="EMBL" id="MFC4911748.1"/>
    </source>
</evidence>
<comment type="caution">
    <text evidence="2">The sequence shown here is derived from an EMBL/GenBank/DDBJ whole genome shotgun (WGS) entry which is preliminary data.</text>
</comment>
<protein>
    <submittedName>
        <fullName evidence="2">DUF397 domain-containing protein</fullName>
    </submittedName>
</protein>
<feature type="domain" description="DUF397" evidence="1">
    <location>
        <begin position="10"/>
        <end position="62"/>
    </location>
</feature>
<dbReference type="EMBL" id="JBHSIT010000010">
    <property type="protein sequence ID" value="MFC4911748.1"/>
    <property type="molecule type" value="Genomic_DNA"/>
</dbReference>
<dbReference type="InterPro" id="IPR007278">
    <property type="entry name" value="DUF397"/>
</dbReference>
<organism evidence="2 3">
    <name type="scientific">Actinomadura gamaensis</name>
    <dbReference type="NCBI Taxonomy" id="1763541"/>
    <lineage>
        <taxon>Bacteria</taxon>
        <taxon>Bacillati</taxon>
        <taxon>Actinomycetota</taxon>
        <taxon>Actinomycetes</taxon>
        <taxon>Streptosporangiales</taxon>
        <taxon>Thermomonosporaceae</taxon>
        <taxon>Actinomadura</taxon>
    </lineage>
</organism>
<evidence type="ECO:0000259" key="1">
    <source>
        <dbReference type="Pfam" id="PF04149"/>
    </source>
</evidence>
<dbReference type="RefSeq" id="WP_378260976.1">
    <property type="nucleotide sequence ID" value="NZ_JBHSIT010000010.1"/>
</dbReference>
<dbReference type="Pfam" id="PF04149">
    <property type="entry name" value="DUF397"/>
    <property type="match status" value="1"/>
</dbReference>
<proteinExistence type="predicted"/>
<sequence length="70" mass="7605">MSTLEWRPPRWRRSSFCGQGGGDCVEVALADPLVTVRDSRDPSGPKLAVPATEWRAFTATIKARATTCVA</sequence>
<reference evidence="3" key="1">
    <citation type="journal article" date="2019" name="Int. J. Syst. Evol. Microbiol.">
        <title>The Global Catalogue of Microorganisms (GCM) 10K type strain sequencing project: providing services to taxonomists for standard genome sequencing and annotation.</title>
        <authorList>
            <consortium name="The Broad Institute Genomics Platform"/>
            <consortium name="The Broad Institute Genome Sequencing Center for Infectious Disease"/>
            <person name="Wu L."/>
            <person name="Ma J."/>
        </authorList>
    </citation>
    <scope>NUCLEOTIDE SEQUENCE [LARGE SCALE GENOMIC DNA]</scope>
    <source>
        <strain evidence="3">KLKA75</strain>
    </source>
</reference>
<name>A0ABV9U5I4_9ACTN</name>
<evidence type="ECO:0000313" key="3">
    <source>
        <dbReference type="Proteomes" id="UP001595872"/>
    </source>
</evidence>